<proteinExistence type="predicted"/>
<evidence type="ECO:0000313" key="1">
    <source>
        <dbReference type="EMBL" id="CPR22207.1"/>
    </source>
</evidence>
<name>A0A0D6JKI4_9HYPH</name>
<dbReference type="AlphaFoldDB" id="A0A0D6JKI4"/>
<accession>A0A0D6JKI4</accession>
<dbReference type="KEGG" id="fil:BN1229_v1_3646"/>
<keyword evidence="2" id="KW-1185">Reference proteome</keyword>
<dbReference type="EMBL" id="LN829119">
    <property type="protein sequence ID" value="CPR22207.1"/>
    <property type="molecule type" value="Genomic_DNA"/>
</dbReference>
<dbReference type="OrthoDB" id="7172864at2"/>
<dbReference type="Proteomes" id="UP000033187">
    <property type="component" value="Chromosome 1"/>
</dbReference>
<organism evidence="1 2">
    <name type="scientific">Candidatus Filomicrobium marinum</name>
    <dbReference type="NCBI Taxonomy" id="1608628"/>
    <lineage>
        <taxon>Bacteria</taxon>
        <taxon>Pseudomonadati</taxon>
        <taxon>Pseudomonadota</taxon>
        <taxon>Alphaproteobacteria</taxon>
        <taxon>Hyphomicrobiales</taxon>
        <taxon>Hyphomicrobiaceae</taxon>
        <taxon>Filomicrobium</taxon>
    </lineage>
</organism>
<evidence type="ECO:0000313" key="2">
    <source>
        <dbReference type="Proteomes" id="UP000033187"/>
    </source>
</evidence>
<gene>
    <name evidence="1" type="ORF">YBN1229_v1_3640</name>
</gene>
<reference evidence="2" key="1">
    <citation type="submission" date="2015-02" db="EMBL/GenBank/DDBJ databases">
        <authorList>
            <person name="Chooi Y.-H."/>
        </authorList>
    </citation>
    <scope>NUCLEOTIDE SEQUENCE [LARGE SCALE GENOMIC DNA]</scope>
    <source>
        <strain evidence="2">strain Y</strain>
    </source>
</reference>
<protein>
    <submittedName>
        <fullName evidence="1">Uncharacterized protein</fullName>
    </submittedName>
</protein>
<sequence>MREDSNVEAVPSDLEERAAALVNPASGIANDFLNHFNEVLLLIENLPVLLPEMVDELLGWAPRTYREYFTHSELPGSKLTLEIYDSICDELRTEFEARVDAVNLMCLESIDVIKSRRDGKGEIEAEDVEEYCEQISLKLRSALSDLADLVNNGYAAPVEAPQSMADRMIPAN</sequence>
<dbReference type="KEGG" id="fiy:BN1229_v1_3640"/>
<dbReference type="RefSeq" id="WP_046479332.1">
    <property type="nucleotide sequence ID" value="NZ_LN829118.1"/>
</dbReference>